<organism evidence="1">
    <name type="scientific">uncultured Gemmatimonadota bacterium</name>
    <dbReference type="NCBI Taxonomy" id="203437"/>
    <lineage>
        <taxon>Bacteria</taxon>
        <taxon>Pseudomonadati</taxon>
        <taxon>Gemmatimonadota</taxon>
        <taxon>environmental samples</taxon>
    </lineage>
</organism>
<gene>
    <name evidence="1" type="ORF">AVDCRST_MAG89-4552</name>
</gene>
<accession>A0A6J4MXP1</accession>
<dbReference type="AlphaFoldDB" id="A0A6J4MXP1"/>
<feature type="non-terminal residue" evidence="1">
    <location>
        <position position="1"/>
    </location>
</feature>
<reference evidence="1" key="1">
    <citation type="submission" date="2020-02" db="EMBL/GenBank/DDBJ databases">
        <authorList>
            <person name="Meier V. D."/>
        </authorList>
    </citation>
    <scope>NUCLEOTIDE SEQUENCE</scope>
    <source>
        <strain evidence="1">AVDCRST_MAG89</strain>
    </source>
</reference>
<dbReference type="EMBL" id="CADCTV010000956">
    <property type="protein sequence ID" value="CAA9370479.1"/>
    <property type="molecule type" value="Genomic_DNA"/>
</dbReference>
<evidence type="ECO:0000313" key="1">
    <source>
        <dbReference type="EMBL" id="CAA9370479.1"/>
    </source>
</evidence>
<protein>
    <submittedName>
        <fullName evidence="1">Uncharacterized protein</fullName>
    </submittedName>
</protein>
<name>A0A6J4MXP1_9BACT</name>
<proteinExistence type="predicted"/>
<sequence>SDRVQCAAARHEGLDVLELAA</sequence>